<name>A0ABQ0QHW1_9PROT</name>
<evidence type="ECO:0000313" key="2">
    <source>
        <dbReference type="EMBL" id="GBR45321.1"/>
    </source>
</evidence>
<accession>A0ABQ0QHW1</accession>
<feature type="domain" description="Spore protein YkvP/CgeB glycosyl transferase-like" evidence="1">
    <location>
        <begin position="199"/>
        <end position="345"/>
    </location>
</feature>
<proteinExistence type="predicted"/>
<keyword evidence="3" id="KW-1185">Reference proteome</keyword>
<dbReference type="InterPro" id="IPR055259">
    <property type="entry name" value="YkvP/CgeB_Glyco_trans-like"/>
</dbReference>
<dbReference type="Pfam" id="PF13524">
    <property type="entry name" value="Glyco_trans_1_2"/>
    <property type="match status" value="1"/>
</dbReference>
<evidence type="ECO:0000313" key="3">
    <source>
        <dbReference type="Proteomes" id="UP001062443"/>
    </source>
</evidence>
<comment type="caution">
    <text evidence="2">The sequence shown here is derived from an EMBL/GenBank/DDBJ whole genome shotgun (WGS) entry which is preliminary data.</text>
</comment>
<evidence type="ECO:0000259" key="1">
    <source>
        <dbReference type="Pfam" id="PF13524"/>
    </source>
</evidence>
<dbReference type="EMBL" id="BAQB01000005">
    <property type="protein sequence ID" value="GBR45321.1"/>
    <property type="molecule type" value="Genomic_DNA"/>
</dbReference>
<sequence>MPFRDSELFEETGEVMSETVIERPDETAALASGMSGRVLVCSGGRYESQANAQIRESIMDGWAACFGEDNVTAVHISAAAASVAVLKPTIVFAIGSYLPESTYFGEVCREARKIGAVTVFWATEDPYEQDANYRVADDFDVVFSCDRWGHNFYQRDRVFHLPLAASPTLHYMPIDETVEKTVDVLFCGVAFTSRKDIVRNLLPVLRNLNIKIIGPGWGELGIGFSDARIEKNQLVELYRRSKLVLNLGRSLHFENKRFIIAPSTPGPRTFEAALAGAFQVFHEDTHEIRRYFRADEIPTFSNRKDFEKLVETYLNDDAKRLSMARKAQERTHKEHLYKHRIAQALAVLKSEGLIGG</sequence>
<organism evidence="2 3">
    <name type="scientific">Neokomagataea tanensis NBRC 106556</name>
    <dbReference type="NCBI Taxonomy" id="1223519"/>
    <lineage>
        <taxon>Bacteria</taxon>
        <taxon>Pseudomonadati</taxon>
        <taxon>Pseudomonadota</taxon>
        <taxon>Alphaproteobacteria</taxon>
        <taxon>Acetobacterales</taxon>
        <taxon>Acetobacteraceae</taxon>
        <taxon>Neokomagataea</taxon>
    </lineage>
</organism>
<gene>
    <name evidence="2" type="ORF">AA106556_0733</name>
</gene>
<dbReference type="Proteomes" id="UP001062443">
    <property type="component" value="Unassembled WGS sequence"/>
</dbReference>
<protein>
    <recommendedName>
        <fullName evidence="1">Spore protein YkvP/CgeB glycosyl transferase-like domain-containing protein</fullName>
    </recommendedName>
</protein>
<reference evidence="2" key="1">
    <citation type="submission" date="2013-04" db="EMBL/GenBank/DDBJ databases">
        <title>The genome sequencing project of 58 acetic acid bacteria.</title>
        <authorList>
            <person name="Okamoto-Kainuma A."/>
            <person name="Ishikawa M."/>
            <person name="Umino S."/>
            <person name="Koizumi Y."/>
            <person name="Shiwa Y."/>
            <person name="Yoshikawa H."/>
            <person name="Matsutani M."/>
            <person name="Matsushita K."/>
        </authorList>
    </citation>
    <scope>NUCLEOTIDE SEQUENCE</scope>
    <source>
        <strain evidence="2">NBRC 106556</strain>
    </source>
</reference>